<proteinExistence type="predicted"/>
<dbReference type="EMBL" id="RBAH01000028">
    <property type="protein sequence ID" value="RKN71918.1"/>
    <property type="molecule type" value="Genomic_DNA"/>
</dbReference>
<gene>
    <name evidence="2" type="ORF">D7M11_29040</name>
</gene>
<evidence type="ECO:0000313" key="3">
    <source>
        <dbReference type="Proteomes" id="UP000282311"/>
    </source>
</evidence>
<dbReference type="OrthoDB" id="1995894at2"/>
<dbReference type="AlphaFoldDB" id="A0A3B0BI95"/>
<organism evidence="2 3">
    <name type="scientific">Paenibacillus ginsengarvi</name>
    <dbReference type="NCBI Taxonomy" id="400777"/>
    <lineage>
        <taxon>Bacteria</taxon>
        <taxon>Bacillati</taxon>
        <taxon>Bacillota</taxon>
        <taxon>Bacilli</taxon>
        <taxon>Bacillales</taxon>
        <taxon>Paenibacillaceae</taxon>
        <taxon>Paenibacillus</taxon>
    </lineage>
</organism>
<dbReference type="PANTHER" id="PTHR21310:SF15">
    <property type="entry name" value="AMINOGLYCOSIDE PHOSPHOTRANSFERASE DOMAIN-CONTAINING PROTEIN"/>
    <property type="match status" value="1"/>
</dbReference>
<dbReference type="GO" id="GO:0016740">
    <property type="term" value="F:transferase activity"/>
    <property type="evidence" value="ECO:0007669"/>
    <property type="project" value="UniProtKB-KW"/>
</dbReference>
<reference evidence="2 3" key="1">
    <citation type="journal article" date="2007" name="Int. J. Syst. Evol. Microbiol.">
        <title>Paenibacillus ginsengarvi sp. nov., isolated from soil from ginseng cultivation.</title>
        <authorList>
            <person name="Yoon M.H."/>
            <person name="Ten L.N."/>
            <person name="Im W.T."/>
        </authorList>
    </citation>
    <scope>NUCLEOTIDE SEQUENCE [LARGE SCALE GENOMIC DNA]</scope>
    <source>
        <strain evidence="2 3">KCTC 13059</strain>
    </source>
</reference>
<dbReference type="Proteomes" id="UP000282311">
    <property type="component" value="Unassembled WGS sequence"/>
</dbReference>
<feature type="domain" description="Aminoglycoside phosphotransferase" evidence="1">
    <location>
        <begin position="34"/>
        <end position="253"/>
    </location>
</feature>
<evidence type="ECO:0000259" key="1">
    <source>
        <dbReference type="Pfam" id="PF01636"/>
    </source>
</evidence>
<protein>
    <submittedName>
        <fullName evidence="2">Aminoglycoside phosphotransferase</fullName>
    </submittedName>
</protein>
<dbReference type="InterPro" id="IPR002575">
    <property type="entry name" value="Aminoglycoside_PTrfase"/>
</dbReference>
<dbReference type="Pfam" id="PF01636">
    <property type="entry name" value="APH"/>
    <property type="match status" value="1"/>
</dbReference>
<dbReference type="SUPFAM" id="SSF56112">
    <property type="entry name" value="Protein kinase-like (PK-like)"/>
    <property type="match status" value="1"/>
</dbReference>
<accession>A0A3B0BI95</accession>
<keyword evidence="2" id="KW-0808">Transferase</keyword>
<dbReference type="PANTHER" id="PTHR21310">
    <property type="entry name" value="AMINOGLYCOSIDE PHOSPHOTRANSFERASE-RELATED-RELATED"/>
    <property type="match status" value="1"/>
</dbReference>
<dbReference type="InterPro" id="IPR051678">
    <property type="entry name" value="AGP_Transferase"/>
</dbReference>
<evidence type="ECO:0000313" key="2">
    <source>
        <dbReference type="EMBL" id="RKN71918.1"/>
    </source>
</evidence>
<comment type="caution">
    <text evidence="2">The sequence shown here is derived from an EMBL/GenBank/DDBJ whole genome shotgun (WGS) entry which is preliminary data.</text>
</comment>
<dbReference type="InterPro" id="IPR011009">
    <property type="entry name" value="Kinase-like_dom_sf"/>
</dbReference>
<keyword evidence="3" id="KW-1185">Reference proteome</keyword>
<sequence>MREQEQGQEHEQGLFRQLLGEPIEDVLVLDPGYSGHASDVWLVKTPSREVVVRSSRMSGEPEGEFWLGCKLLFGIDPRRMEFMESSAKLLNGIATIPAPKTLAKRTIGDKQYLVVEKMEGVPLRRFADLPDEALYTFGCWLAEVHSHSFEVFGNLADAPNEPKARFHERMLATMEHLVQSEHGDSPEMNETLAAVKAEMAHLREPETCAPVLVDMDPSQFLALGGRITSIVDTEAYVLAPPELDFIGLEYVLDARSARPVLAGYASVRNVPDLSVVRRPYRFLYRLLGVQGSVPLADWFAHPEWLEGAQNDG</sequence>
<name>A0A3B0BI95_9BACL</name>